<dbReference type="InterPro" id="IPR050680">
    <property type="entry name" value="YpeA/RimI_acetyltransf"/>
</dbReference>
<proteinExistence type="predicted"/>
<dbReference type="EMBL" id="CP069127">
    <property type="protein sequence ID" value="QRG66455.1"/>
    <property type="molecule type" value="Genomic_DNA"/>
</dbReference>
<dbReference type="SUPFAM" id="SSF55729">
    <property type="entry name" value="Acyl-CoA N-acyltransferases (Nat)"/>
    <property type="match status" value="1"/>
</dbReference>
<name>A0ABX7FLE1_BRECH</name>
<feature type="domain" description="N-acetyltransferase" evidence="3">
    <location>
        <begin position="109"/>
        <end position="248"/>
    </location>
</feature>
<organism evidence="4 5">
    <name type="scientific">Brevibacillus choshinensis</name>
    <dbReference type="NCBI Taxonomy" id="54911"/>
    <lineage>
        <taxon>Bacteria</taxon>
        <taxon>Bacillati</taxon>
        <taxon>Bacillota</taxon>
        <taxon>Bacilli</taxon>
        <taxon>Bacillales</taxon>
        <taxon>Paenibacillaceae</taxon>
        <taxon>Brevibacillus</taxon>
    </lineage>
</organism>
<dbReference type="Gene3D" id="3.40.630.30">
    <property type="match status" value="1"/>
</dbReference>
<sequence>MYAYLEELSVNAWPALETMVDDGWLLRFADGYTKRANAVYPLYEPKTQALEARIASCERHYSSKRLPTIFKLTPYSSPAGLDSLLAQKGYELHADTCVQIASLSGMESPSIRTVRLDAKLTQEWVNAFCLLSGKDEKEKQTMSHTLGKIIPATCYAALYQEGEVVACGLGVLERGHIGLYDIVTAPAYRNRGYGKQLILNMLEWGARHGAEYSYLQVLQDNEPALRLYEKLGYKEVYSYWYRIKTVPF</sequence>
<keyword evidence="5" id="KW-1185">Reference proteome</keyword>
<gene>
    <name evidence="4" type="ORF">JNE38_23430</name>
</gene>
<evidence type="ECO:0000259" key="3">
    <source>
        <dbReference type="PROSITE" id="PS51186"/>
    </source>
</evidence>
<evidence type="ECO:0000256" key="1">
    <source>
        <dbReference type="ARBA" id="ARBA00022679"/>
    </source>
</evidence>
<accession>A0ABX7FLE1</accession>
<dbReference type="RefSeq" id="WP_203353521.1">
    <property type="nucleotide sequence ID" value="NZ_CP069127.1"/>
</dbReference>
<dbReference type="CDD" id="cd04301">
    <property type="entry name" value="NAT_SF"/>
    <property type="match status" value="1"/>
</dbReference>
<keyword evidence="1" id="KW-0808">Transferase</keyword>
<evidence type="ECO:0000313" key="5">
    <source>
        <dbReference type="Proteomes" id="UP000596248"/>
    </source>
</evidence>
<dbReference type="PANTHER" id="PTHR43420">
    <property type="entry name" value="ACETYLTRANSFERASE"/>
    <property type="match status" value="1"/>
</dbReference>
<protein>
    <submittedName>
        <fullName evidence="4">GNAT family N-acetyltransferase</fullName>
    </submittedName>
</protein>
<dbReference type="Pfam" id="PF24553">
    <property type="entry name" value="Rv0428c_C"/>
    <property type="match status" value="1"/>
</dbReference>
<reference evidence="4 5" key="1">
    <citation type="submission" date="2021-01" db="EMBL/GenBank/DDBJ databases">
        <title>Identification of strong promoters based on the transcriptome of Brevibacillus choshinensis.</title>
        <authorList>
            <person name="Yao D."/>
            <person name="Zhang K."/>
            <person name="Wu J."/>
        </authorList>
    </citation>
    <scope>NUCLEOTIDE SEQUENCE [LARGE SCALE GENOMIC DNA]</scope>
    <source>
        <strain evidence="4 5">HPD31-SP3</strain>
    </source>
</reference>
<dbReference type="InterPro" id="IPR016181">
    <property type="entry name" value="Acyl_CoA_acyltransferase"/>
</dbReference>
<evidence type="ECO:0000313" key="4">
    <source>
        <dbReference type="EMBL" id="QRG66455.1"/>
    </source>
</evidence>
<keyword evidence="2" id="KW-0012">Acyltransferase</keyword>
<dbReference type="InterPro" id="IPR056935">
    <property type="entry name" value="Rv0428c-like_C"/>
</dbReference>
<evidence type="ECO:0000256" key="2">
    <source>
        <dbReference type="ARBA" id="ARBA00023315"/>
    </source>
</evidence>
<dbReference type="Proteomes" id="UP000596248">
    <property type="component" value="Chromosome"/>
</dbReference>
<dbReference type="PROSITE" id="PS51186">
    <property type="entry name" value="GNAT"/>
    <property type="match status" value="1"/>
</dbReference>
<dbReference type="PANTHER" id="PTHR43420:SF12">
    <property type="entry name" value="N-ACETYLTRANSFERASE DOMAIN-CONTAINING PROTEIN"/>
    <property type="match status" value="1"/>
</dbReference>
<dbReference type="InterPro" id="IPR000182">
    <property type="entry name" value="GNAT_dom"/>
</dbReference>